<organism evidence="2 3">
    <name type="scientific">Acuticoccus mangrovi</name>
    <dbReference type="NCBI Taxonomy" id="2796142"/>
    <lineage>
        <taxon>Bacteria</taxon>
        <taxon>Pseudomonadati</taxon>
        <taxon>Pseudomonadota</taxon>
        <taxon>Alphaproteobacteria</taxon>
        <taxon>Hyphomicrobiales</taxon>
        <taxon>Amorphaceae</taxon>
        <taxon>Acuticoccus</taxon>
    </lineage>
</organism>
<evidence type="ECO:0000313" key="3">
    <source>
        <dbReference type="Proteomes" id="UP000609531"/>
    </source>
</evidence>
<dbReference type="RefSeq" id="WP_198884577.1">
    <property type="nucleotide sequence ID" value="NZ_JAEKJA010000034.1"/>
</dbReference>
<feature type="compositionally biased region" description="Pro residues" evidence="1">
    <location>
        <begin position="111"/>
        <end position="120"/>
    </location>
</feature>
<sequence length="299" mass="31079">MISSIIDFVLLSALAATSGCVLLMYRRLQRFDALQGVAAKEFARSSEALDRAREAIQDLQADGGDMAVALASRLNEARVVMNDIDQATTRTMETFLASPAAAMPATSEPAPLAPDAPASPPRAEAPGAEAPARSPASSATTVAERIRKAARVGAERPRAGEQTPAQPPRAQDPAGAPPQPMPPRIQDAGFPRIHRTPEGDAATPAFVATTPIGGDARRSATARYAKPTPTGPVMMVVKPSSDTTESEEGNESALPAAARSAPWTPPKPATVSRANGRENAPASRSLTWSELAKAAHNAG</sequence>
<keyword evidence="3" id="KW-1185">Reference proteome</keyword>
<dbReference type="AlphaFoldDB" id="A0A934IU69"/>
<evidence type="ECO:0000256" key="1">
    <source>
        <dbReference type="SAM" id="MobiDB-lite"/>
    </source>
</evidence>
<feature type="region of interest" description="Disordered" evidence="1">
    <location>
        <begin position="100"/>
        <end position="299"/>
    </location>
</feature>
<evidence type="ECO:0000313" key="2">
    <source>
        <dbReference type="EMBL" id="MBJ3778673.1"/>
    </source>
</evidence>
<protein>
    <submittedName>
        <fullName evidence="2">Uncharacterized protein</fullName>
    </submittedName>
</protein>
<reference evidence="2" key="1">
    <citation type="submission" date="2020-12" db="EMBL/GenBank/DDBJ databases">
        <title>Bacterial taxonomy.</title>
        <authorList>
            <person name="Pan X."/>
        </authorList>
    </citation>
    <scope>NUCLEOTIDE SEQUENCE</scope>
    <source>
        <strain evidence="2">B2012</strain>
    </source>
</reference>
<dbReference type="EMBL" id="JAEKJA010000034">
    <property type="protein sequence ID" value="MBJ3778673.1"/>
    <property type="molecule type" value="Genomic_DNA"/>
</dbReference>
<accession>A0A934IU69</accession>
<feature type="compositionally biased region" description="Low complexity" evidence="1">
    <location>
        <begin position="121"/>
        <end position="139"/>
    </location>
</feature>
<gene>
    <name evidence="2" type="ORF">JCR33_23435</name>
</gene>
<comment type="caution">
    <text evidence="2">The sequence shown here is derived from an EMBL/GenBank/DDBJ whole genome shotgun (WGS) entry which is preliminary data.</text>
</comment>
<feature type="compositionally biased region" description="Low complexity" evidence="1">
    <location>
        <begin position="162"/>
        <end position="174"/>
    </location>
</feature>
<proteinExistence type="predicted"/>
<dbReference type="Proteomes" id="UP000609531">
    <property type="component" value="Unassembled WGS sequence"/>
</dbReference>
<name>A0A934IU69_9HYPH</name>